<dbReference type="OrthoDB" id="2513075at2"/>
<feature type="domain" description="SGNH hydrolase-type esterase" evidence="1">
    <location>
        <begin position="228"/>
        <end position="363"/>
    </location>
</feature>
<dbReference type="Gene3D" id="3.40.50.1110">
    <property type="entry name" value="SGNH hydrolase"/>
    <property type="match status" value="1"/>
</dbReference>
<organism evidence="2 3">
    <name type="scientific">Cuspidothrix issatschenkoi CHARLIE-1</name>
    <dbReference type="NCBI Taxonomy" id="2052836"/>
    <lineage>
        <taxon>Bacteria</taxon>
        <taxon>Bacillati</taxon>
        <taxon>Cyanobacteriota</taxon>
        <taxon>Cyanophyceae</taxon>
        <taxon>Nostocales</taxon>
        <taxon>Aphanizomenonaceae</taxon>
        <taxon>Cuspidothrix</taxon>
    </lineage>
</organism>
<comment type="caution">
    <text evidence="2">The sequence shown here is derived from an EMBL/GenBank/DDBJ whole genome shotgun (WGS) entry which is preliminary data.</text>
</comment>
<dbReference type="SUPFAM" id="SSF52266">
    <property type="entry name" value="SGNH hydrolase"/>
    <property type="match status" value="1"/>
</dbReference>
<keyword evidence="3" id="KW-1185">Reference proteome</keyword>
<name>A0A2S6CYU8_9CYAN</name>
<evidence type="ECO:0000313" key="3">
    <source>
        <dbReference type="Proteomes" id="UP000239589"/>
    </source>
</evidence>
<evidence type="ECO:0000259" key="1">
    <source>
        <dbReference type="Pfam" id="PF13472"/>
    </source>
</evidence>
<dbReference type="Pfam" id="PF13472">
    <property type="entry name" value="Lipase_GDSL_2"/>
    <property type="match status" value="1"/>
</dbReference>
<dbReference type="GO" id="GO:0004622">
    <property type="term" value="F:phosphatidylcholine lysophospholipase activity"/>
    <property type="evidence" value="ECO:0007669"/>
    <property type="project" value="TreeGrafter"/>
</dbReference>
<accession>A0A2S6CYU8</accession>
<dbReference type="AlphaFoldDB" id="A0A2S6CYU8"/>
<dbReference type="RefSeq" id="WP_104386231.1">
    <property type="nucleotide sequence ID" value="NZ_PGEM01000013.1"/>
</dbReference>
<evidence type="ECO:0000313" key="2">
    <source>
        <dbReference type="EMBL" id="PPJ64945.1"/>
    </source>
</evidence>
<gene>
    <name evidence="2" type="ORF">CUN59_01805</name>
</gene>
<dbReference type="InterPro" id="IPR036514">
    <property type="entry name" value="SGNH_hydro_sf"/>
</dbReference>
<reference evidence="2 3" key="1">
    <citation type="submission" date="2018-02" db="EMBL/GenBank/DDBJ databases">
        <title>Discovery of a pederin family compound in a non-symbiotic bloom-forming cyanobacterium.</title>
        <authorList>
            <person name="Kust A."/>
            <person name="Mares J."/>
            <person name="Jokela J."/>
            <person name="Urajova P."/>
            <person name="Hajek J."/>
            <person name="Saurav K."/>
            <person name="Voracova K."/>
            <person name="Fewer D.P."/>
            <person name="Haapaniemi E."/>
            <person name="Permi P."/>
            <person name="Rehakova K."/>
            <person name="Sivonen K."/>
            <person name="Hrouzek P."/>
        </authorList>
    </citation>
    <scope>NUCLEOTIDE SEQUENCE [LARGE SCALE GENOMIC DNA]</scope>
    <source>
        <strain evidence="2 3">CHARLIE-1</strain>
    </source>
</reference>
<dbReference type="Proteomes" id="UP000239589">
    <property type="component" value="Unassembled WGS sequence"/>
</dbReference>
<sequence>MSEPYLLAAGLLTGLVIPTSALPQIADIPDDSLSSPLLDLVAGFQSYESEKISHGQVAVPEFSTDTQKSVGKGKSFAKVDNSLPEFSGQSLFPKEQLSVISKNIPSLGIFLSEFRQQRLSTVKSSFNFNSQPTNTKIKSPVSGSEFYQQRLALLRSGQIYTRAENEDNLEFSWESNKTSQLTYQDWKSLLAMEAKAITKGQGANRLSILVGDSLSLWFPKEKLPTGKLWLNQGISGDTSEGVLKRLSAFATTRPDVIYVMIGINDLRKGTTDKSILVNSSRIIRNLRQTHPKSQVIVQSILPVRSQKIPNSRIRHINAQLAIIAKKQRVDFLNVHNWFTDIDGNLRPELTTDGLHLSPAGYQVWQFALEQIEYRVAQTYN</sequence>
<dbReference type="CDD" id="cd01828">
    <property type="entry name" value="sialate_O-acetylesterase_like2"/>
    <property type="match status" value="1"/>
</dbReference>
<dbReference type="EMBL" id="PGEM01000013">
    <property type="protein sequence ID" value="PPJ64945.1"/>
    <property type="molecule type" value="Genomic_DNA"/>
</dbReference>
<dbReference type="PANTHER" id="PTHR30383:SF5">
    <property type="entry name" value="SGNH HYDROLASE-TYPE ESTERASE DOMAIN-CONTAINING PROTEIN"/>
    <property type="match status" value="1"/>
</dbReference>
<dbReference type="PANTHER" id="PTHR30383">
    <property type="entry name" value="THIOESTERASE 1/PROTEASE 1/LYSOPHOSPHOLIPASE L1"/>
    <property type="match status" value="1"/>
</dbReference>
<proteinExistence type="predicted"/>
<dbReference type="InterPro" id="IPR013830">
    <property type="entry name" value="SGNH_hydro"/>
</dbReference>
<protein>
    <submittedName>
        <fullName evidence="2">G-D-S-L family lipolytic protein</fullName>
    </submittedName>
</protein>
<dbReference type="InterPro" id="IPR051532">
    <property type="entry name" value="Ester_Hydrolysis_Enzymes"/>
</dbReference>